<evidence type="ECO:0000313" key="1">
    <source>
        <dbReference type="EMBL" id="KAI0066145.1"/>
    </source>
</evidence>
<comment type="caution">
    <text evidence="1">The sequence shown here is derived from an EMBL/GenBank/DDBJ whole genome shotgun (WGS) entry which is preliminary data.</text>
</comment>
<reference evidence="1" key="2">
    <citation type="journal article" date="2022" name="New Phytol.">
        <title>Evolutionary transition to the ectomycorrhizal habit in the genomes of a hyperdiverse lineage of mushroom-forming fungi.</title>
        <authorList>
            <person name="Looney B."/>
            <person name="Miyauchi S."/>
            <person name="Morin E."/>
            <person name="Drula E."/>
            <person name="Courty P.E."/>
            <person name="Kohler A."/>
            <person name="Kuo A."/>
            <person name="LaButti K."/>
            <person name="Pangilinan J."/>
            <person name="Lipzen A."/>
            <person name="Riley R."/>
            <person name="Andreopoulos W."/>
            <person name="He G."/>
            <person name="Johnson J."/>
            <person name="Nolan M."/>
            <person name="Tritt A."/>
            <person name="Barry K.W."/>
            <person name="Grigoriev I.V."/>
            <person name="Nagy L.G."/>
            <person name="Hibbett D."/>
            <person name="Henrissat B."/>
            <person name="Matheny P.B."/>
            <person name="Labbe J."/>
            <person name="Martin F.M."/>
        </authorList>
    </citation>
    <scope>NUCLEOTIDE SEQUENCE</scope>
    <source>
        <strain evidence="1">HHB10654</strain>
    </source>
</reference>
<reference evidence="1" key="1">
    <citation type="submission" date="2021-03" db="EMBL/GenBank/DDBJ databases">
        <authorList>
            <consortium name="DOE Joint Genome Institute"/>
            <person name="Ahrendt S."/>
            <person name="Looney B.P."/>
            <person name="Miyauchi S."/>
            <person name="Morin E."/>
            <person name="Drula E."/>
            <person name="Courty P.E."/>
            <person name="Chicoki N."/>
            <person name="Fauchery L."/>
            <person name="Kohler A."/>
            <person name="Kuo A."/>
            <person name="Labutti K."/>
            <person name="Pangilinan J."/>
            <person name="Lipzen A."/>
            <person name="Riley R."/>
            <person name="Andreopoulos W."/>
            <person name="He G."/>
            <person name="Johnson J."/>
            <person name="Barry K.W."/>
            <person name="Grigoriev I.V."/>
            <person name="Nagy L."/>
            <person name="Hibbett D."/>
            <person name="Henrissat B."/>
            <person name="Matheny P.B."/>
            <person name="Labbe J."/>
            <person name="Martin F."/>
        </authorList>
    </citation>
    <scope>NUCLEOTIDE SEQUENCE</scope>
    <source>
        <strain evidence="1">HHB10654</strain>
    </source>
</reference>
<name>A0ACB8TCM1_9AGAM</name>
<proteinExistence type="predicted"/>
<accession>A0ACB8TCM1</accession>
<organism evidence="1 2">
    <name type="scientific">Artomyces pyxidatus</name>
    <dbReference type="NCBI Taxonomy" id="48021"/>
    <lineage>
        <taxon>Eukaryota</taxon>
        <taxon>Fungi</taxon>
        <taxon>Dikarya</taxon>
        <taxon>Basidiomycota</taxon>
        <taxon>Agaricomycotina</taxon>
        <taxon>Agaricomycetes</taxon>
        <taxon>Russulales</taxon>
        <taxon>Auriscalpiaceae</taxon>
        <taxon>Artomyces</taxon>
    </lineage>
</organism>
<evidence type="ECO:0000313" key="2">
    <source>
        <dbReference type="Proteomes" id="UP000814140"/>
    </source>
</evidence>
<gene>
    <name evidence="1" type="ORF">BV25DRAFT_1797181</name>
</gene>
<keyword evidence="2" id="KW-1185">Reference proteome</keyword>
<dbReference type="EMBL" id="MU277193">
    <property type="protein sequence ID" value="KAI0066145.1"/>
    <property type="molecule type" value="Genomic_DNA"/>
</dbReference>
<protein>
    <submittedName>
        <fullName evidence="1">Uncharacterized protein</fullName>
    </submittedName>
</protein>
<sequence length="724" mass="81158">MGLLPSFSDISKPLPPSPATDQQRYAENEKKLKGLHFKKRNSREPPEVVSSSIPGQAPVRSTKDISIGRLVSSNVDLRPVSQKILDVWDDWTCKASGEVDEDAPFAADGESKGEAFNGLCLASEDIVHDTPAVPKPCRPRLQNKPVIWAKSRQEVCETLECFRSYQGGVYHIHDLAKGYLLSAFSSNRDVFEHNGKLIISHGGGKAEALHSTKGRSETHAAADQLEGDQSVRALLNTFKANRPLVLLADDKYALFPFDLAAGEYTYVVLGLYRITHAWAELQPAQTNIGRVVRYKFAFQWCEEEDPWWFREKETPAALASGIDNNPLGMNAPIELSDTSSSYPPECGRCQQAFPQVYQDAWMCLNPKCAEFFKVNGEERVLDNLTYASEFLALQPRNIPEVRQSARPPPPPQSNHGIVTTKRFSRGLHCQECGRLSSRYKWEHWECKSCGEIYEVNGQVRSAKDFWYQLEGIPYLQSRIDPRSGNIPLNKAALLFQPHGRSSSLTICEQPLLVSPRSVHIIPGGALINREADAIFRKYQEQASAGEIQFRRWPLRNSNRIHIGRGELLTNYFSQNTGAPYQYVGGADQTVPLETGPSAVRDALALIQKRIEMTLHRHEPFNEVLSAAYMEKQRMAFHSDSEKGLGPVVASLSLGSIAYMHFRLHSQYCREEGSRKVALSLLLRHGDILVMDGAGIQKFYEHTVVPMNFRIVATARNISPENHMA</sequence>
<dbReference type="Proteomes" id="UP000814140">
    <property type="component" value="Unassembled WGS sequence"/>
</dbReference>